<dbReference type="PANTHER" id="PTHR23416:SF23">
    <property type="entry name" value="ACETYLTRANSFERASE C18B11.09C-RELATED"/>
    <property type="match status" value="1"/>
</dbReference>
<dbReference type="InterPro" id="IPR051159">
    <property type="entry name" value="Hexapeptide_acetyltransf"/>
</dbReference>
<dbReference type="NCBIfam" id="NF007797">
    <property type="entry name" value="PRK10502.1"/>
    <property type="match status" value="1"/>
</dbReference>
<evidence type="ECO:0000313" key="4">
    <source>
        <dbReference type="Proteomes" id="UP000652198"/>
    </source>
</evidence>
<dbReference type="Gene3D" id="2.160.10.10">
    <property type="entry name" value="Hexapeptide repeat proteins"/>
    <property type="match status" value="1"/>
</dbReference>
<reference evidence="3 4" key="1">
    <citation type="submission" date="2019-11" db="EMBL/GenBank/DDBJ databases">
        <title>Metabolism of dissolved organic matter in forest soils.</title>
        <authorList>
            <person name="Cyle K.T."/>
            <person name="Wilhelm R.C."/>
            <person name="Martinez C.E."/>
        </authorList>
    </citation>
    <scope>NUCLEOTIDE SEQUENCE [LARGE SCALE GENOMIC DNA]</scope>
    <source>
        <strain evidence="3 4">1N</strain>
    </source>
</reference>
<keyword evidence="4" id="KW-1185">Reference proteome</keyword>
<protein>
    <submittedName>
        <fullName evidence="3">Colanic acid biosynthesis acetyltransferase WcaF</fullName>
    </submittedName>
</protein>
<dbReference type="PANTHER" id="PTHR23416">
    <property type="entry name" value="SIALIC ACID SYNTHASE-RELATED"/>
    <property type="match status" value="1"/>
</dbReference>
<dbReference type="Proteomes" id="UP000652198">
    <property type="component" value="Unassembled WGS sequence"/>
</dbReference>
<name>A0ABX2BKP6_9BURK</name>
<evidence type="ECO:0000256" key="2">
    <source>
        <dbReference type="ARBA" id="ARBA00022679"/>
    </source>
</evidence>
<comment type="caution">
    <text evidence="3">The sequence shown here is derived from an EMBL/GenBank/DDBJ whole genome shotgun (WGS) entry which is preliminary data.</text>
</comment>
<evidence type="ECO:0000256" key="1">
    <source>
        <dbReference type="ARBA" id="ARBA00007274"/>
    </source>
</evidence>
<comment type="similarity">
    <text evidence="1">Belongs to the transferase hexapeptide repeat family.</text>
</comment>
<keyword evidence="2" id="KW-0808">Transferase</keyword>
<dbReference type="SUPFAM" id="SSF51161">
    <property type="entry name" value="Trimeric LpxA-like enzymes"/>
    <property type="match status" value="1"/>
</dbReference>
<evidence type="ECO:0000313" key="3">
    <source>
        <dbReference type="EMBL" id="NPT40348.1"/>
    </source>
</evidence>
<dbReference type="EMBL" id="WOEY01000015">
    <property type="protein sequence ID" value="NPT40348.1"/>
    <property type="molecule type" value="Genomic_DNA"/>
</dbReference>
<organism evidence="3 4">
    <name type="scientific">Paraburkholderia solitsugae</name>
    <dbReference type="NCBI Taxonomy" id="2675748"/>
    <lineage>
        <taxon>Bacteria</taxon>
        <taxon>Pseudomonadati</taxon>
        <taxon>Pseudomonadota</taxon>
        <taxon>Betaproteobacteria</taxon>
        <taxon>Burkholderiales</taxon>
        <taxon>Burkholderiaceae</taxon>
        <taxon>Paraburkholderia</taxon>
    </lineage>
</organism>
<dbReference type="RefSeq" id="WP_172308977.1">
    <property type="nucleotide sequence ID" value="NZ_WOEY01000015.1"/>
</dbReference>
<sequence>MSQQNLSAFRLPAGFRGRSAWFVQLWWLVQATLFRHSPQFAYGFRAWLLRRFGAQVGVSTVIRPTVTVTYPWKVKIGDFAWIGDDVVLYSLGEIEVGADSVVSQRSYLCAGDHDYRDSTFPIRGRRIVVEAQSWIAADVFIAPGVVVGHGAVIGARSSVFHDMPSGMVCMGNPCRPLKPRKIS</sequence>
<dbReference type="InterPro" id="IPR011004">
    <property type="entry name" value="Trimer_LpxA-like_sf"/>
</dbReference>
<proteinExistence type="inferred from homology"/>
<gene>
    <name evidence="3" type="primary">wcaF</name>
    <name evidence="3" type="ORF">GNZ12_03265</name>
</gene>
<dbReference type="CDD" id="cd05825">
    <property type="entry name" value="LbH_wcaF_like"/>
    <property type="match status" value="1"/>
</dbReference>
<accession>A0ABX2BKP6</accession>